<dbReference type="CDD" id="cd03241">
    <property type="entry name" value="ABC_RecN"/>
    <property type="match status" value="2"/>
</dbReference>
<dbReference type="GO" id="GO:0006310">
    <property type="term" value="P:DNA recombination"/>
    <property type="evidence" value="ECO:0007669"/>
    <property type="project" value="InterPro"/>
</dbReference>
<dbReference type="SUPFAM" id="SSF52540">
    <property type="entry name" value="P-loop containing nucleoside triphosphate hydrolases"/>
    <property type="match status" value="2"/>
</dbReference>
<keyword evidence="4" id="KW-0227">DNA damage</keyword>
<dbReference type="Gene3D" id="3.40.50.300">
    <property type="entry name" value="P-loop containing nucleotide triphosphate hydrolases"/>
    <property type="match status" value="2"/>
</dbReference>
<dbReference type="FunFam" id="3.40.50.300:FF:000356">
    <property type="entry name" value="DNA repair protein RecN"/>
    <property type="match status" value="1"/>
</dbReference>
<keyword evidence="8" id="KW-0175">Coiled coil</keyword>
<keyword evidence="11" id="KW-1185">Reference proteome</keyword>
<feature type="coiled-coil region" evidence="8">
    <location>
        <begin position="214"/>
        <end position="248"/>
    </location>
</feature>
<dbReference type="NCBIfam" id="TIGR00634">
    <property type="entry name" value="recN"/>
    <property type="match status" value="1"/>
</dbReference>
<keyword evidence="6" id="KW-0234">DNA repair</keyword>
<keyword evidence="3" id="KW-0547">Nucleotide-binding</keyword>
<dbReference type="GO" id="GO:0009432">
    <property type="term" value="P:SOS response"/>
    <property type="evidence" value="ECO:0007669"/>
    <property type="project" value="TreeGrafter"/>
</dbReference>
<evidence type="ECO:0000313" key="10">
    <source>
        <dbReference type="EMBL" id="GCE27844.1"/>
    </source>
</evidence>
<dbReference type="InterPro" id="IPR027417">
    <property type="entry name" value="P-loop_NTPase"/>
</dbReference>
<accession>A0A402B8Z5</accession>
<evidence type="ECO:0000256" key="2">
    <source>
        <dbReference type="ARBA" id="ARBA00021315"/>
    </source>
</evidence>
<evidence type="ECO:0000256" key="5">
    <source>
        <dbReference type="ARBA" id="ARBA00022840"/>
    </source>
</evidence>
<gene>
    <name evidence="10" type="ORF">KDA_33280</name>
</gene>
<dbReference type="PANTHER" id="PTHR11059:SF0">
    <property type="entry name" value="DNA REPAIR PROTEIN RECN"/>
    <property type="match status" value="1"/>
</dbReference>
<evidence type="ECO:0000256" key="4">
    <source>
        <dbReference type="ARBA" id="ARBA00022763"/>
    </source>
</evidence>
<comment type="caution">
    <text evidence="10">The sequence shown here is derived from an EMBL/GenBank/DDBJ whole genome shotgun (WGS) entry which is preliminary data.</text>
</comment>
<dbReference type="Pfam" id="PF13476">
    <property type="entry name" value="AAA_23"/>
    <property type="match status" value="1"/>
</dbReference>
<evidence type="ECO:0000256" key="6">
    <source>
        <dbReference type="ARBA" id="ARBA00023204"/>
    </source>
</evidence>
<dbReference type="Proteomes" id="UP000287171">
    <property type="component" value="Unassembled WGS sequence"/>
</dbReference>
<comment type="similarity">
    <text evidence="1">Belongs to the RecN family.</text>
</comment>
<dbReference type="PANTHER" id="PTHR11059">
    <property type="entry name" value="DNA REPAIR PROTEIN RECN"/>
    <property type="match status" value="1"/>
</dbReference>
<evidence type="ECO:0000256" key="3">
    <source>
        <dbReference type="ARBA" id="ARBA00022741"/>
    </source>
</evidence>
<keyword evidence="5" id="KW-0067">ATP-binding</keyword>
<evidence type="ECO:0000259" key="9">
    <source>
        <dbReference type="Pfam" id="PF13476"/>
    </source>
</evidence>
<dbReference type="GO" id="GO:0005524">
    <property type="term" value="F:ATP binding"/>
    <property type="evidence" value="ECO:0007669"/>
    <property type="project" value="UniProtKB-KW"/>
</dbReference>
<dbReference type="GO" id="GO:0006302">
    <property type="term" value="P:double-strand break repair"/>
    <property type="evidence" value="ECO:0007669"/>
    <property type="project" value="InterPro"/>
</dbReference>
<dbReference type="GO" id="GO:0043590">
    <property type="term" value="C:bacterial nucleoid"/>
    <property type="evidence" value="ECO:0007669"/>
    <property type="project" value="TreeGrafter"/>
</dbReference>
<protein>
    <recommendedName>
        <fullName evidence="2">DNA repair protein RecN</fullName>
    </recommendedName>
    <alternativeName>
        <fullName evidence="7">Recombination protein N</fullName>
    </alternativeName>
</protein>
<evidence type="ECO:0000256" key="8">
    <source>
        <dbReference type="SAM" id="Coils"/>
    </source>
</evidence>
<dbReference type="RefSeq" id="WP_126628127.1">
    <property type="nucleotide sequence ID" value="NZ_BIFT01000001.1"/>
</dbReference>
<evidence type="ECO:0000313" key="11">
    <source>
        <dbReference type="Proteomes" id="UP000287171"/>
    </source>
</evidence>
<feature type="domain" description="Rad50/SbcC-type AAA" evidence="9">
    <location>
        <begin position="4"/>
        <end position="265"/>
    </location>
</feature>
<name>A0A402B8Z5_9CHLR</name>
<proteinExistence type="inferred from homology"/>
<evidence type="ECO:0000256" key="1">
    <source>
        <dbReference type="ARBA" id="ARBA00009441"/>
    </source>
</evidence>
<feature type="coiled-coil region" evidence="8">
    <location>
        <begin position="292"/>
        <end position="322"/>
    </location>
</feature>
<dbReference type="AlphaFoldDB" id="A0A402B8Z5"/>
<sequence>MLIELTIKDFAIIDRLQLRLNHNFNVFTGETGAGKSIIIDAVNALLGGKIGAEFVRAGTERATVEGVFSVEALPQLPTDWLPFEEGSAANGSEESPLLNLIEQAEQGSNSDAATHSADALVALAALLREYDLFPEDGQLILTRDIFRSGRTVARINGRALSLHILQQVASWLVDIHGQSENMSLLRPDQHINFLDRYAETLPLRERLGEKVAEWRDARKKLHSLQQNIREQERRAEFLRFEIEEIEKANLQPGEVEELEEERKILNNAERLRELCAHIYGSIQGSDLGGDGFQSALDQIRQAQRSLSELTRLDKSMEEYEETLAGAIYQLEDVATSISSYETDIEDDPNRLAEVEERLDLITKLKRKYGFTIEEILQRMEDDQTELETIDNRDELILQLQQRDGVFRREIGALAQALSAQRTVAAQTLATAMEEQLNDLNMRRARFQVEMLQVPDEQGVPVSLDGQSEQHYSCDLTGIDRVQFLIAPNPGEPFKPLTKIASGGETSRLMLALKTILADADATPTLIFDEIDAGISGRSGQVVGEKLWQLTRNHQVICVTHLPQIAAFADTHYNVNKQIFDNRTMTIVNELRPEQRVREIAHIMGGNATDIAMKSAEEMLGRSNLWKDNWRRTKSQPEQARL</sequence>
<dbReference type="OrthoDB" id="9806954at2"/>
<dbReference type="InterPro" id="IPR004604">
    <property type="entry name" value="DNA_recomb/repair_RecN"/>
</dbReference>
<reference evidence="11" key="1">
    <citation type="submission" date="2018-12" db="EMBL/GenBank/DDBJ databases">
        <title>Tengunoibacter tsumagoiensis gen. nov., sp. nov., Dictyobacter kobayashii sp. nov., D. alpinus sp. nov., and D. joshuensis sp. nov. and description of Dictyobacteraceae fam. nov. within the order Ktedonobacterales isolated from Tengu-no-mugimeshi.</title>
        <authorList>
            <person name="Wang C.M."/>
            <person name="Zheng Y."/>
            <person name="Sakai Y."/>
            <person name="Toyoda A."/>
            <person name="Minakuchi Y."/>
            <person name="Abe K."/>
            <person name="Yokota A."/>
            <person name="Yabe S."/>
        </authorList>
    </citation>
    <scope>NUCLEOTIDE SEQUENCE [LARGE SCALE GENOMIC DNA]</scope>
    <source>
        <strain evidence="11">Uno16</strain>
    </source>
</reference>
<evidence type="ECO:0000256" key="7">
    <source>
        <dbReference type="ARBA" id="ARBA00033408"/>
    </source>
</evidence>
<dbReference type="EMBL" id="BIFT01000001">
    <property type="protein sequence ID" value="GCE27844.1"/>
    <property type="molecule type" value="Genomic_DNA"/>
</dbReference>
<dbReference type="InterPro" id="IPR038729">
    <property type="entry name" value="Rad50/SbcC_AAA"/>
</dbReference>
<dbReference type="GO" id="GO:0016887">
    <property type="term" value="F:ATP hydrolysis activity"/>
    <property type="evidence" value="ECO:0007669"/>
    <property type="project" value="InterPro"/>
</dbReference>
<organism evidence="10 11">
    <name type="scientific">Dictyobacter alpinus</name>
    <dbReference type="NCBI Taxonomy" id="2014873"/>
    <lineage>
        <taxon>Bacteria</taxon>
        <taxon>Bacillati</taxon>
        <taxon>Chloroflexota</taxon>
        <taxon>Ktedonobacteria</taxon>
        <taxon>Ktedonobacterales</taxon>
        <taxon>Dictyobacteraceae</taxon>
        <taxon>Dictyobacter</taxon>
    </lineage>
</organism>